<evidence type="ECO:0000313" key="1">
    <source>
        <dbReference type="EMBL" id="RPA83422.1"/>
    </source>
</evidence>
<gene>
    <name evidence="1" type="ORF">BJ508DRAFT_342564</name>
</gene>
<accession>A0A3N4IBG0</accession>
<dbReference type="EMBL" id="ML119664">
    <property type="protein sequence ID" value="RPA83422.1"/>
    <property type="molecule type" value="Genomic_DNA"/>
</dbReference>
<keyword evidence="2" id="KW-1185">Reference proteome</keyword>
<reference evidence="1 2" key="1">
    <citation type="journal article" date="2018" name="Nat. Ecol. Evol.">
        <title>Pezizomycetes genomes reveal the molecular basis of ectomycorrhizal truffle lifestyle.</title>
        <authorList>
            <person name="Murat C."/>
            <person name="Payen T."/>
            <person name="Noel B."/>
            <person name="Kuo A."/>
            <person name="Morin E."/>
            <person name="Chen J."/>
            <person name="Kohler A."/>
            <person name="Krizsan K."/>
            <person name="Balestrini R."/>
            <person name="Da Silva C."/>
            <person name="Montanini B."/>
            <person name="Hainaut M."/>
            <person name="Levati E."/>
            <person name="Barry K.W."/>
            <person name="Belfiori B."/>
            <person name="Cichocki N."/>
            <person name="Clum A."/>
            <person name="Dockter R.B."/>
            <person name="Fauchery L."/>
            <person name="Guy J."/>
            <person name="Iotti M."/>
            <person name="Le Tacon F."/>
            <person name="Lindquist E.A."/>
            <person name="Lipzen A."/>
            <person name="Malagnac F."/>
            <person name="Mello A."/>
            <person name="Molinier V."/>
            <person name="Miyauchi S."/>
            <person name="Poulain J."/>
            <person name="Riccioni C."/>
            <person name="Rubini A."/>
            <person name="Sitrit Y."/>
            <person name="Splivallo R."/>
            <person name="Traeger S."/>
            <person name="Wang M."/>
            <person name="Zifcakova L."/>
            <person name="Wipf D."/>
            <person name="Zambonelli A."/>
            <person name="Paolocci F."/>
            <person name="Nowrousian M."/>
            <person name="Ottonello S."/>
            <person name="Baldrian P."/>
            <person name="Spatafora J.W."/>
            <person name="Henrissat B."/>
            <person name="Nagy L.G."/>
            <person name="Aury J.M."/>
            <person name="Wincker P."/>
            <person name="Grigoriev I.V."/>
            <person name="Bonfante P."/>
            <person name="Martin F.M."/>
        </authorList>
    </citation>
    <scope>NUCLEOTIDE SEQUENCE [LARGE SCALE GENOMIC DNA]</scope>
    <source>
        <strain evidence="1 2">RN42</strain>
    </source>
</reference>
<evidence type="ECO:0000313" key="2">
    <source>
        <dbReference type="Proteomes" id="UP000275078"/>
    </source>
</evidence>
<sequence>MTEYYPKTVFPSASATQITIEPLLASTNIANKLKTILPPGAISITHLPTDQTRYSTARPSIHEPNTLPQFPLHGRPPGSLATFILAANTFLLDGYVHPTTIPAAYQSHLRPPDHLFPLLPGRPTKSTLVNTAITGMIWLRSEQTLKDGNHRTALLCGLEYLYLHGFRYRGADLSKDILVLYILLGKLERGAVDEAAFEGWRGMLRERLGRRFFYVGFVGGGWEEGEVARVRRVVKGLPVWASLLFFVLGWVDRVGVGLEERRAVWRWVRRGWPVLWEALVVQRGSRLLVR</sequence>
<protein>
    <submittedName>
        <fullName evidence="1">Uncharacterized protein</fullName>
    </submittedName>
</protein>
<proteinExistence type="predicted"/>
<dbReference type="AlphaFoldDB" id="A0A3N4IBG0"/>
<dbReference type="Proteomes" id="UP000275078">
    <property type="component" value="Unassembled WGS sequence"/>
</dbReference>
<organism evidence="1 2">
    <name type="scientific">Ascobolus immersus RN42</name>
    <dbReference type="NCBI Taxonomy" id="1160509"/>
    <lineage>
        <taxon>Eukaryota</taxon>
        <taxon>Fungi</taxon>
        <taxon>Dikarya</taxon>
        <taxon>Ascomycota</taxon>
        <taxon>Pezizomycotina</taxon>
        <taxon>Pezizomycetes</taxon>
        <taxon>Pezizales</taxon>
        <taxon>Ascobolaceae</taxon>
        <taxon>Ascobolus</taxon>
    </lineage>
</organism>
<name>A0A3N4IBG0_ASCIM</name>